<evidence type="ECO:0000259" key="8">
    <source>
        <dbReference type="Pfam" id="PF00892"/>
    </source>
</evidence>
<feature type="transmembrane region" description="Helical" evidence="7">
    <location>
        <begin position="362"/>
        <end position="385"/>
    </location>
</feature>
<feature type="transmembrane region" description="Helical" evidence="7">
    <location>
        <begin position="279"/>
        <end position="300"/>
    </location>
</feature>
<sequence length="507" mass="53812">MRPSPSSRKTIVPASEYMLSITSPPGCAAAPLSISLSMHPSITGWTSGSSARAAWPRQSAVRSRGSDFMVFPPRCRSTHSTGDWRNLSNSRGRSVSRHSKPGAASPDSSALRSSSRAAPPAAPCTRRNPTVLQQSPRKDGEAGAAPSDRPEPTRPRVVPRRALPATISTRSDGVKDSFNDKPCARRRERRPYTAMGDWFVDWRGLVPRPSAHLPLLWGIGMVTLIGSLLAVEPTLNRMGAALGAGSLGLAAWSNLVGALLCLGLSIFRNGPPRLHLRHVPFFLAWTLVLGCLFKVWLVVVAREVEASTIALVVSTRAFMVFGLAAVIAMERPTLRRCAGLGVGLAAISGLLLARGADIGGTSALWLFAALGLPLLLAVHTLLMAMRPKDLDSFATTGIMLLLAGSVLAILAQQSGQLRLPPEAFGPLALIILTVGATAGVAVALALDLVSRVGPVFASQMAYVQTIAGILWSMLLLKEDVPPMTLVAAALVFLGFWLVQPRARPRTA</sequence>
<feature type="compositionally biased region" description="Basic and acidic residues" evidence="6">
    <location>
        <begin position="172"/>
        <end position="181"/>
    </location>
</feature>
<proteinExistence type="inferred from homology"/>
<evidence type="ECO:0000256" key="4">
    <source>
        <dbReference type="ARBA" id="ARBA00022989"/>
    </source>
</evidence>
<dbReference type="GO" id="GO:0016020">
    <property type="term" value="C:membrane"/>
    <property type="evidence" value="ECO:0007669"/>
    <property type="project" value="UniProtKB-SubCell"/>
</dbReference>
<feature type="transmembrane region" description="Helical" evidence="7">
    <location>
        <begin position="423"/>
        <end position="446"/>
    </location>
</feature>
<evidence type="ECO:0000313" key="9">
    <source>
        <dbReference type="EMBL" id="PBD19005.1"/>
    </source>
</evidence>
<dbReference type="PANTHER" id="PTHR32322">
    <property type="entry name" value="INNER MEMBRANE TRANSPORTER"/>
    <property type="match status" value="1"/>
</dbReference>
<evidence type="ECO:0000256" key="5">
    <source>
        <dbReference type="ARBA" id="ARBA00023136"/>
    </source>
</evidence>
<feature type="compositionally biased region" description="Low complexity" evidence="6">
    <location>
        <begin position="103"/>
        <end position="119"/>
    </location>
</feature>
<dbReference type="OrthoDB" id="8688375at2"/>
<evidence type="ECO:0000256" key="3">
    <source>
        <dbReference type="ARBA" id="ARBA00022692"/>
    </source>
</evidence>
<keyword evidence="5 7" id="KW-0472">Membrane</keyword>
<dbReference type="SUPFAM" id="SSF103481">
    <property type="entry name" value="Multidrug resistance efflux transporter EmrE"/>
    <property type="match status" value="2"/>
</dbReference>
<name>A0A2A3JUY1_9RHOB</name>
<dbReference type="InterPro" id="IPR050638">
    <property type="entry name" value="AA-Vitamin_Transporters"/>
</dbReference>
<feature type="region of interest" description="Disordered" evidence="6">
    <location>
        <begin position="61"/>
        <end position="181"/>
    </location>
</feature>
<comment type="caution">
    <text evidence="9">The sequence shown here is derived from an EMBL/GenBank/DDBJ whole genome shotgun (WGS) entry which is preliminary data.</text>
</comment>
<gene>
    <name evidence="9" type="ORF">CLG85_11660</name>
</gene>
<keyword evidence="4 7" id="KW-1133">Transmembrane helix</keyword>
<feature type="compositionally biased region" description="Polar residues" evidence="6">
    <location>
        <begin position="78"/>
        <end position="93"/>
    </location>
</feature>
<feature type="transmembrane region" description="Helical" evidence="7">
    <location>
        <begin position="243"/>
        <end position="267"/>
    </location>
</feature>
<feature type="transmembrane region" description="Helical" evidence="7">
    <location>
        <begin position="480"/>
        <end position="498"/>
    </location>
</feature>
<evidence type="ECO:0000256" key="6">
    <source>
        <dbReference type="SAM" id="MobiDB-lite"/>
    </source>
</evidence>
<feature type="transmembrane region" description="Helical" evidence="7">
    <location>
        <begin position="337"/>
        <end position="356"/>
    </location>
</feature>
<feature type="transmembrane region" description="Helical" evidence="7">
    <location>
        <begin position="213"/>
        <end position="231"/>
    </location>
</feature>
<keyword evidence="3 7" id="KW-0812">Transmembrane</keyword>
<feature type="domain" description="EamA" evidence="8">
    <location>
        <begin position="364"/>
        <end position="498"/>
    </location>
</feature>
<feature type="transmembrane region" description="Helical" evidence="7">
    <location>
        <begin position="392"/>
        <end position="411"/>
    </location>
</feature>
<accession>A0A2A3JUY1</accession>
<feature type="transmembrane region" description="Helical" evidence="7">
    <location>
        <begin position="453"/>
        <end position="474"/>
    </location>
</feature>
<protein>
    <recommendedName>
        <fullName evidence="8">EamA domain-containing protein</fullName>
    </recommendedName>
</protein>
<evidence type="ECO:0000256" key="7">
    <source>
        <dbReference type="SAM" id="Phobius"/>
    </source>
</evidence>
<dbReference type="PANTHER" id="PTHR32322:SF2">
    <property type="entry name" value="EAMA DOMAIN-CONTAINING PROTEIN"/>
    <property type="match status" value="1"/>
</dbReference>
<comment type="similarity">
    <text evidence="2">Belongs to the EamA transporter family.</text>
</comment>
<evidence type="ECO:0000256" key="2">
    <source>
        <dbReference type="ARBA" id="ARBA00007362"/>
    </source>
</evidence>
<dbReference type="Pfam" id="PF00892">
    <property type="entry name" value="EamA"/>
    <property type="match status" value="1"/>
</dbReference>
<feature type="transmembrane region" description="Helical" evidence="7">
    <location>
        <begin position="306"/>
        <end position="328"/>
    </location>
</feature>
<reference evidence="9" key="1">
    <citation type="submission" date="2017-09" db="EMBL/GenBank/DDBJ databases">
        <title>Yangia sp. SAOS 153D whole genome sequencing.</title>
        <authorList>
            <person name="Verma A."/>
            <person name="Krishnamurthi S."/>
        </authorList>
    </citation>
    <scope>NUCLEOTIDE SEQUENCE [LARGE SCALE GENOMIC DNA]</scope>
    <source>
        <strain evidence="9">SAOS 153D</strain>
    </source>
</reference>
<comment type="subcellular location">
    <subcellularLocation>
        <location evidence="1">Membrane</location>
        <topology evidence="1">Multi-pass membrane protein</topology>
    </subcellularLocation>
</comment>
<organism evidence="9">
    <name type="scientific">Alloyangia mangrovi</name>
    <dbReference type="NCBI Taxonomy" id="1779329"/>
    <lineage>
        <taxon>Bacteria</taxon>
        <taxon>Pseudomonadati</taxon>
        <taxon>Pseudomonadota</taxon>
        <taxon>Alphaproteobacteria</taxon>
        <taxon>Rhodobacterales</taxon>
        <taxon>Roseobacteraceae</taxon>
        <taxon>Alloyangia</taxon>
    </lineage>
</organism>
<dbReference type="AlphaFoldDB" id="A0A2A3JUY1"/>
<dbReference type="InterPro" id="IPR000620">
    <property type="entry name" value="EamA_dom"/>
</dbReference>
<dbReference type="EMBL" id="NTHN01000172">
    <property type="protein sequence ID" value="PBD19005.1"/>
    <property type="molecule type" value="Genomic_DNA"/>
</dbReference>
<dbReference type="InterPro" id="IPR037185">
    <property type="entry name" value="EmrE-like"/>
</dbReference>
<evidence type="ECO:0000256" key="1">
    <source>
        <dbReference type="ARBA" id="ARBA00004141"/>
    </source>
</evidence>